<evidence type="ECO:0000259" key="1">
    <source>
        <dbReference type="Pfam" id="PF18029"/>
    </source>
</evidence>
<proteinExistence type="predicted"/>
<evidence type="ECO:0000313" key="2">
    <source>
        <dbReference type="EMBL" id="GIJ02146.1"/>
    </source>
</evidence>
<dbReference type="InterPro" id="IPR041581">
    <property type="entry name" value="Glyoxalase_6"/>
</dbReference>
<dbReference type="SUPFAM" id="SSF54593">
    <property type="entry name" value="Glyoxalase/Bleomycin resistance protein/Dihydroxybiphenyl dioxygenase"/>
    <property type="match status" value="1"/>
</dbReference>
<gene>
    <name evidence="2" type="ORF">Sya03_14980</name>
</gene>
<dbReference type="Pfam" id="PF18029">
    <property type="entry name" value="Glyoxalase_6"/>
    <property type="match status" value="1"/>
</dbReference>
<accession>A0A8J3Y5E1</accession>
<reference evidence="2" key="1">
    <citation type="submission" date="2021-01" db="EMBL/GenBank/DDBJ databases">
        <title>Whole genome shotgun sequence of Spirilliplanes yamanashiensis NBRC 15828.</title>
        <authorList>
            <person name="Komaki H."/>
            <person name="Tamura T."/>
        </authorList>
    </citation>
    <scope>NUCLEOTIDE SEQUENCE</scope>
    <source>
        <strain evidence="2">NBRC 15828</strain>
    </source>
</reference>
<dbReference type="Proteomes" id="UP000652013">
    <property type="component" value="Unassembled WGS sequence"/>
</dbReference>
<protein>
    <recommendedName>
        <fullName evidence="1">Glyoxalase-like domain-containing protein</fullName>
    </recommendedName>
</protein>
<keyword evidence="3" id="KW-1185">Reference proteome</keyword>
<dbReference type="PANTHER" id="PTHR35908:SF1">
    <property type="entry name" value="CONSERVED PROTEIN"/>
    <property type="match status" value="1"/>
</dbReference>
<dbReference type="AlphaFoldDB" id="A0A8J3Y5E1"/>
<dbReference type="PANTHER" id="PTHR35908">
    <property type="entry name" value="HYPOTHETICAL FUSION PROTEIN"/>
    <property type="match status" value="1"/>
</dbReference>
<feature type="domain" description="Glyoxalase-like" evidence="1">
    <location>
        <begin position="107"/>
        <end position="214"/>
    </location>
</feature>
<evidence type="ECO:0000313" key="3">
    <source>
        <dbReference type="Proteomes" id="UP000652013"/>
    </source>
</evidence>
<name>A0A8J3Y5E1_9ACTN</name>
<sequence length="220" mass="22948">MERIGSAAASAQVTGLGWRCVLGALRTTVRVASLAEGVEVAGRAAAATGGYPGLRADVRHDRVGLTLQDPGVADLTGRDVAAARAVAGLGLRLDPLATGTRSVQGVEVAIDALDAAAIRPFWRAVLGYAAEPGRDGPDDALVDPDGQGPAVWFQRMAEPRPQRNRVHLDVAVPHDEADRRVAAALAAGGRLVSDAHAPRFWVLADAEGNEVCVTTWQGRD</sequence>
<dbReference type="RefSeq" id="WP_239107187.1">
    <property type="nucleotide sequence ID" value="NZ_BAAAGJ010000019.1"/>
</dbReference>
<comment type="caution">
    <text evidence="2">The sequence shown here is derived from an EMBL/GenBank/DDBJ whole genome shotgun (WGS) entry which is preliminary data.</text>
</comment>
<organism evidence="2 3">
    <name type="scientific">Spirilliplanes yamanashiensis</name>
    <dbReference type="NCBI Taxonomy" id="42233"/>
    <lineage>
        <taxon>Bacteria</taxon>
        <taxon>Bacillati</taxon>
        <taxon>Actinomycetota</taxon>
        <taxon>Actinomycetes</taxon>
        <taxon>Micromonosporales</taxon>
        <taxon>Micromonosporaceae</taxon>
        <taxon>Spirilliplanes</taxon>
    </lineage>
</organism>
<dbReference type="EMBL" id="BOOY01000008">
    <property type="protein sequence ID" value="GIJ02146.1"/>
    <property type="molecule type" value="Genomic_DNA"/>
</dbReference>
<dbReference type="InterPro" id="IPR029068">
    <property type="entry name" value="Glyas_Bleomycin-R_OHBP_Dase"/>
</dbReference>
<dbReference type="Gene3D" id="3.10.180.10">
    <property type="entry name" value="2,3-Dihydroxybiphenyl 1,2-Dioxygenase, domain 1"/>
    <property type="match status" value="1"/>
</dbReference>